<dbReference type="Pfam" id="PF19328">
    <property type="entry name" value="DAP_DH_C"/>
    <property type="match status" value="1"/>
</dbReference>
<dbReference type="EMBL" id="PEDF01000013">
    <property type="protein sequence ID" value="RFZ47563.1"/>
    <property type="molecule type" value="Genomic_DNA"/>
</dbReference>
<organism evidence="2 3">
    <name type="scientific">Mycobacterium marinum</name>
    <dbReference type="NCBI Taxonomy" id="1781"/>
    <lineage>
        <taxon>Bacteria</taxon>
        <taxon>Bacillati</taxon>
        <taxon>Actinomycetota</taxon>
        <taxon>Actinomycetes</taxon>
        <taxon>Mycobacteriales</taxon>
        <taxon>Mycobacteriaceae</taxon>
        <taxon>Mycobacterium</taxon>
        <taxon>Mycobacterium ulcerans group</taxon>
    </lineage>
</organism>
<dbReference type="Gene3D" id="3.40.50.720">
    <property type="entry name" value="NAD(P)-binding Rossmann-like Domain"/>
    <property type="match status" value="1"/>
</dbReference>
<evidence type="ECO:0000313" key="2">
    <source>
        <dbReference type="EMBL" id="RFZ47563.1"/>
    </source>
</evidence>
<dbReference type="SUPFAM" id="SSF51735">
    <property type="entry name" value="NAD(P)-binding Rossmann-fold domains"/>
    <property type="match status" value="1"/>
</dbReference>
<accession>A0A3E2N2D9</accession>
<sequence>MSPPTDSPSKIRPGSYAERVPNSYRVVQWTTGNVGKSSLQAIATHPALELVGCYAWSQEKAGRDAGELCGMAPLGITASNDVEALLALKPDCVVYNPMWIDVDELVRILSAGVNVVTTAAFITGHNLGAGRDRILAACRHGGSTIFGSGVSPGFAELLAIVSAMVCNRIDKVTVNEAADTTFYDSPATERPVGFGQPIDHPQLQAMTAQGTAIFGEAVRLVADALGVELDEVRCVAEHAQTTADLDLGSWTIAAGCVAGVHASWQGMAGGRTIVELNVRWRKGQTLEPDWQIDQDGWVIQVDGTPTVTTKVSFLPPPYFQAETIADFMVLGHIMTAMPTINAIPAVVAAAPGIVTYSDLALTLPRGMVPTDRDSDPKLGASRTP</sequence>
<evidence type="ECO:0000259" key="1">
    <source>
        <dbReference type="Pfam" id="PF19328"/>
    </source>
</evidence>
<reference evidence="2 3" key="1">
    <citation type="journal article" date="2018" name="Sci. Rep.">
        <title>Extensive genomic diversity among Mycobacterium marinum strains revealed by whole genome sequencing.</title>
        <authorList>
            <person name="Das S."/>
            <person name="Pettersson B.M."/>
            <person name="Behra P.R."/>
            <person name="Mallick A."/>
            <person name="Cheramie M."/>
            <person name="Ramesh M."/>
            <person name="Shirreff L."/>
            <person name="DuCote T."/>
            <person name="Dasgupta S."/>
            <person name="Ennis D.G."/>
            <person name="Kirsebom L.A."/>
        </authorList>
    </citation>
    <scope>NUCLEOTIDE SEQUENCE [LARGE SCALE GENOMIC DNA]</scope>
    <source>
        <strain evidence="2 3">Davis1</strain>
    </source>
</reference>
<proteinExistence type="predicted"/>
<protein>
    <recommendedName>
        <fullName evidence="1">2,4-diaminopentanoate dehydrogenase C-terminal domain-containing protein</fullName>
    </recommendedName>
</protein>
<evidence type="ECO:0000313" key="3">
    <source>
        <dbReference type="Proteomes" id="UP000257451"/>
    </source>
</evidence>
<dbReference type="InterPro" id="IPR036291">
    <property type="entry name" value="NAD(P)-bd_dom_sf"/>
</dbReference>
<gene>
    <name evidence="2" type="ORF">DAVIS_00275</name>
</gene>
<dbReference type="InterPro" id="IPR045760">
    <property type="entry name" value="DAP_DH_C"/>
</dbReference>
<feature type="domain" description="2,4-diaminopentanoate dehydrogenase C-terminal" evidence="1">
    <location>
        <begin position="157"/>
        <end position="367"/>
    </location>
</feature>
<dbReference type="AlphaFoldDB" id="A0A3E2N2D9"/>
<name>A0A3E2N2D9_MYCMR</name>
<dbReference type="CDD" id="cd24146">
    <property type="entry name" value="nat-AmDH_N_like"/>
    <property type="match status" value="1"/>
</dbReference>
<dbReference type="Proteomes" id="UP000257451">
    <property type="component" value="Unassembled WGS sequence"/>
</dbReference>
<comment type="caution">
    <text evidence="2">The sequence shown here is derived from an EMBL/GenBank/DDBJ whole genome shotgun (WGS) entry which is preliminary data.</text>
</comment>